<keyword evidence="4" id="KW-1185">Reference proteome</keyword>
<evidence type="ECO:0000313" key="3">
    <source>
        <dbReference type="EMBL" id="EZG79254.1"/>
    </source>
</evidence>
<dbReference type="Pfam" id="PF23593">
    <property type="entry name" value="HEAT_ATR"/>
    <property type="match status" value="1"/>
</dbReference>
<dbReference type="Gene3D" id="3.30.1010.10">
    <property type="entry name" value="Phosphatidylinositol 3-kinase Catalytic Subunit, Chain A, domain 4"/>
    <property type="match status" value="1"/>
</dbReference>
<dbReference type="SUPFAM" id="SSF56112">
    <property type="entry name" value="Protein kinase-like (PK-like)"/>
    <property type="match status" value="1"/>
</dbReference>
<dbReference type="OrthoDB" id="339600at2759"/>
<sequence length="1686" mass="190074">MTGTIRFYISLFLNYLLDHYDYECLVLICKLLWIYKIDKETRYILMALIRKLISPESVNKKSHGDNSTLDNSTLDNSTLDNSTLVDNSSSGKDSFGDIVLRIGNGEASKLPGKMIKSYESLLPMLATILESKFKSIPMDPLHCLMHIDGLNYSDIYALLECDHIGTPSTTNRGGRMINEIISYISKHGRPGSRKIQSVKINRLIQYLLILLKNEKSWYSQNFAYSREVNFNIYGVCLMVLSDYLLPNLHLIHVATGFYEIKKALCESSTSMPSTSMSSTSMSSTSMSAYNQILNIINSNEIDGLNNRLYKQVYQVAKVGHCYEILKECTLCMAKELGCYHIINGFVNSLTLLPHIYQHVLTTLLLQYLKENHNSDGPVVKKINMYFTEILQTRLTAEEKSSSFVIESLKTIQSIIIDAIEACRHAYGTHHPFFDLQDIHLLIHVSIENGYKHKAQLLCEQYLSQRFYTSFPPTYFSDFKNNKSPELDIYMHDNEDVIQIYETCTMLSNSNSYEEIWLSSLENYCDSVYDRLKVVKDPANHNRKMHEAETSRLTQLCGTLCAENILKLKDWSGIVCIWDSVYTLPSQLLCHRYQNSDGILDDEQTRMDSGAGWTLMDCDAEVVAAAVGDDGHRQCHRCELCVCDCLCNCPFANDRQALSQHHVINTKENRYKVGKQLRLIDALGSLGQSAAVSVPLESIRLDLLKQKFNSNTLVSQWISAHTEKESKPYLLKSLVQSVSEIFDLDISITNEDLENSVNHTRVLNGNNCILSTDDFQQSEDFKKLTSVSLDFRSLEKIDHVDQNYYEIISSVDSYPSDCFFRLDFAHKLYSIIHEEMYERTVDERSRGTAVDHSRSEVEQKLGENRFGERERAALELWESPLNSVTKVSLCELFNRCLEEYLVCASLDDTISSTCILRWLCLLCGLATHSPIGSHKSRPRVVIDELCIVRKELLGRLCSMNYDLIQKVPIRVWFSVLPQLVCRCSVDVVGPTICVPLIASLLMLVPHQTTWYIAQLWSSVRPAFRRAAKAILESVAVMQMILKKTPKATITNKAGKLIGAEQRTDDQGPVLRTPVTRARARADLCSTAISTTAMVSSAQATNALMGQGISGFSSEGGQSAGAVSGLPVSGVSLEHYLMTSVGTTVRVGDVWSKMTQFTDLLIQAAEDMKTMPGDCSVKLQYPNIYNFNFNRTILVPSRQNLWLLNKVVPKTYIQCWRQKFINRTCSTIASMYTSPSKVITSFPLPLVHQLGANSNAGFDHNSEIWLDSINNRMTVFRSKQKPKKISMIGSDGNIYQILLKFENRGDIRKDARVQELAHFINERLPNEITQNVTFIVLCLKELSGLIEWVPGTQTLKDSIGSCTTHTPLPGVGAAGGAEKVRLQFRDRPKQSEYHIVLRNYVEIGLMKNPPVLHQWYLKMFGHTASMWITARIHFIHTLAVWNCLGYILGLGDRHTENILLSSITGQVIHVDFDCLFDKGMTKLKIPEIVPFRLTPNLVTVCGCSFHALRNTMVQIMDAMTYTCSSGPHPRAPVGRAPVGRAPVGRAAIGRAAIGTGTGLRQGAWSTLDTPMAGSRGDDRLCMDILSILQSFVSDPSVEWDGETTLELLKQVQWKLQGKLNCSCPYTHLCQQNPKSDKYKIAIKCSRPDILPVWSHRKLSSDVFVDLLIASARDKLNLALMYFGWSPWI</sequence>
<dbReference type="Pfam" id="PF02260">
    <property type="entry name" value="FATC"/>
    <property type="match status" value="1"/>
</dbReference>
<accession>A0A023BB61</accession>
<dbReference type="InterPro" id="IPR000403">
    <property type="entry name" value="PI3/4_kinase_cat_dom"/>
</dbReference>
<dbReference type="SMART" id="SM01343">
    <property type="entry name" value="FATC"/>
    <property type="match status" value="1"/>
</dbReference>
<gene>
    <name evidence="3" type="ORF">GNI_027960</name>
</gene>
<dbReference type="PROSITE" id="PS51190">
    <property type="entry name" value="FATC"/>
    <property type="match status" value="1"/>
</dbReference>
<feature type="domain" description="FATC" evidence="2">
    <location>
        <begin position="1654"/>
        <end position="1686"/>
    </location>
</feature>
<dbReference type="GO" id="GO:0005634">
    <property type="term" value="C:nucleus"/>
    <property type="evidence" value="ECO:0007669"/>
    <property type="project" value="TreeGrafter"/>
</dbReference>
<dbReference type="InterPro" id="IPR003152">
    <property type="entry name" value="FATC_dom"/>
</dbReference>
<evidence type="ECO:0000259" key="1">
    <source>
        <dbReference type="PROSITE" id="PS50290"/>
    </source>
</evidence>
<dbReference type="Proteomes" id="UP000019763">
    <property type="component" value="Unassembled WGS sequence"/>
</dbReference>
<dbReference type="InterPro" id="IPR057564">
    <property type="entry name" value="HEAT_ATR"/>
</dbReference>
<dbReference type="SMART" id="SM00146">
    <property type="entry name" value="PI3Kc"/>
    <property type="match status" value="1"/>
</dbReference>
<dbReference type="PANTHER" id="PTHR11139">
    <property type="entry name" value="ATAXIA TELANGIECTASIA MUTATED ATM -RELATED"/>
    <property type="match status" value="1"/>
</dbReference>
<evidence type="ECO:0000313" key="4">
    <source>
        <dbReference type="Proteomes" id="UP000019763"/>
    </source>
</evidence>
<dbReference type="Gene3D" id="1.10.1070.11">
    <property type="entry name" value="Phosphatidylinositol 3-/4-kinase, catalytic domain"/>
    <property type="match status" value="1"/>
</dbReference>
<reference evidence="3" key="1">
    <citation type="submission" date="2013-12" db="EMBL/GenBank/DDBJ databases">
        <authorList>
            <person name="Omoto C.K."/>
            <person name="Sibley D."/>
            <person name="Venepally P."/>
            <person name="Hadjithomas M."/>
            <person name="Karamycheva S."/>
            <person name="Brunk B."/>
            <person name="Roos D."/>
            <person name="Caler E."/>
            <person name="Lorenzi H."/>
        </authorList>
    </citation>
    <scope>NUCLEOTIDE SEQUENCE</scope>
</reference>
<dbReference type="GeneID" id="22911221"/>
<dbReference type="GO" id="GO:0004674">
    <property type="term" value="F:protein serine/threonine kinase activity"/>
    <property type="evidence" value="ECO:0007669"/>
    <property type="project" value="TreeGrafter"/>
</dbReference>
<dbReference type="InterPro" id="IPR011009">
    <property type="entry name" value="Kinase-like_dom_sf"/>
</dbReference>
<protein>
    <submittedName>
        <fullName evidence="3">Phosphatidylinositol 3- and 4-kinase</fullName>
    </submittedName>
</protein>
<dbReference type="EMBL" id="AFNH02000208">
    <property type="protein sequence ID" value="EZG79254.1"/>
    <property type="molecule type" value="Genomic_DNA"/>
</dbReference>
<dbReference type="VEuPathDB" id="CryptoDB:GNI_027960"/>
<name>A0A023BB61_GRENI</name>
<comment type="caution">
    <text evidence="3">The sequence shown here is derived from an EMBL/GenBank/DDBJ whole genome shotgun (WGS) entry which is preliminary data.</text>
</comment>
<dbReference type="eggNOG" id="KOG0890">
    <property type="taxonomic scope" value="Eukaryota"/>
</dbReference>
<dbReference type="Pfam" id="PF00454">
    <property type="entry name" value="PI3_PI4_kinase"/>
    <property type="match status" value="1"/>
</dbReference>
<evidence type="ECO:0000259" key="2">
    <source>
        <dbReference type="PROSITE" id="PS51190"/>
    </source>
</evidence>
<dbReference type="PROSITE" id="PS50290">
    <property type="entry name" value="PI3_4_KINASE_3"/>
    <property type="match status" value="1"/>
</dbReference>
<dbReference type="InterPro" id="IPR050517">
    <property type="entry name" value="DDR_Repair_Kinase"/>
</dbReference>
<dbReference type="RefSeq" id="XP_011129101.1">
    <property type="nucleotide sequence ID" value="XM_011130799.1"/>
</dbReference>
<feature type="domain" description="PI3K/PI4K catalytic" evidence="1">
    <location>
        <begin position="1267"/>
        <end position="1500"/>
    </location>
</feature>
<proteinExistence type="predicted"/>
<dbReference type="InterPro" id="IPR036940">
    <property type="entry name" value="PI3/4_kinase_cat_sf"/>
</dbReference>
<organism evidence="3 4">
    <name type="scientific">Gregarina niphandrodes</name>
    <name type="common">Septate eugregarine</name>
    <dbReference type="NCBI Taxonomy" id="110365"/>
    <lineage>
        <taxon>Eukaryota</taxon>
        <taxon>Sar</taxon>
        <taxon>Alveolata</taxon>
        <taxon>Apicomplexa</taxon>
        <taxon>Conoidasida</taxon>
        <taxon>Gregarinasina</taxon>
        <taxon>Eugregarinorida</taxon>
        <taxon>Gregarinidae</taxon>
        <taxon>Gregarina</taxon>
    </lineage>
</organism>